<dbReference type="InterPro" id="IPR012327">
    <property type="entry name" value="MeTrfase_D12"/>
</dbReference>
<dbReference type="GO" id="GO:0009307">
    <property type="term" value="P:DNA restriction-modification system"/>
    <property type="evidence" value="ECO:0007669"/>
    <property type="project" value="InterPro"/>
</dbReference>
<proteinExistence type="inferred from homology"/>
<dbReference type="Gene3D" id="1.10.1020.10">
    <property type="entry name" value="Adenine-specific Methyltransferase, Domain 2"/>
    <property type="match status" value="1"/>
</dbReference>
<dbReference type="PIRSF" id="PIRSF036638">
    <property type="entry name" value="M_m6A_StsI"/>
    <property type="match status" value="1"/>
</dbReference>
<evidence type="ECO:0000313" key="8">
    <source>
        <dbReference type="EMBL" id="BAB83493.1"/>
    </source>
</evidence>
<dbReference type="PANTHER" id="PTHR30481:SF3">
    <property type="entry name" value="DNA ADENINE METHYLASE"/>
    <property type="match status" value="1"/>
</dbReference>
<dbReference type="Pfam" id="PF02086">
    <property type="entry name" value="MethyltransfD12"/>
    <property type="match status" value="2"/>
</dbReference>
<gene>
    <name evidence="8" type="primary">mstsI</name>
</gene>
<comment type="similarity">
    <text evidence="1 7">Belongs to the N(4)/N(6)-methyltransferase family.</text>
</comment>
<evidence type="ECO:0000256" key="3">
    <source>
        <dbReference type="ARBA" id="ARBA00022603"/>
    </source>
</evidence>
<dbReference type="GO" id="GO:0009007">
    <property type="term" value="F:site-specific DNA-methyltransferase (adenine-specific) activity"/>
    <property type="evidence" value="ECO:0007669"/>
    <property type="project" value="UniProtKB-UniRule"/>
</dbReference>
<evidence type="ECO:0000256" key="2">
    <source>
        <dbReference type="ARBA" id="ARBA00011900"/>
    </source>
</evidence>
<dbReference type="PANTHER" id="PTHR30481">
    <property type="entry name" value="DNA ADENINE METHYLASE"/>
    <property type="match status" value="1"/>
</dbReference>
<name>Q8VUW5_STAHO</name>
<dbReference type="PROSITE" id="PS00092">
    <property type="entry name" value="N6_MTASE"/>
    <property type="match status" value="1"/>
</dbReference>
<evidence type="ECO:0000256" key="1">
    <source>
        <dbReference type="ARBA" id="ARBA00006594"/>
    </source>
</evidence>
<dbReference type="InterPro" id="IPR023095">
    <property type="entry name" value="Ade_MeTrfase_dom_2"/>
</dbReference>
<evidence type="ECO:0000256" key="6">
    <source>
        <dbReference type="ARBA" id="ARBA00047942"/>
    </source>
</evidence>
<keyword evidence="5 7" id="KW-0949">S-adenosyl-L-methionine</keyword>
<evidence type="ECO:0000256" key="7">
    <source>
        <dbReference type="RuleBase" id="RU361257"/>
    </source>
</evidence>
<reference evidence="8" key="1">
    <citation type="journal article" date="2003" name="J. Bacteriol.">
        <title>Identification in methicillin-susceptible Staphylococcus hominis of an active primordial mobile genetic element for the staphylococcal cassette chromosome mec of methicillin-resistant Staphylococcus aureus.</title>
        <authorList>
            <person name="Katayama Y."/>
            <person name="Takeuchi F."/>
            <person name="Ito T."/>
            <person name="Ma X.X."/>
            <person name="Ui-Mizutani Y."/>
            <person name="Kobayashi I."/>
            <person name="Hiramatsu K."/>
        </authorList>
    </citation>
    <scope>NUCLEOTIDE SEQUENCE</scope>
    <source>
        <strain evidence="8">GIFU12263</strain>
    </source>
</reference>
<dbReference type="EMBL" id="AB063171">
    <property type="protein sequence ID" value="BAB83493.1"/>
    <property type="molecule type" value="Genomic_DNA"/>
</dbReference>
<accession>Q8VUW5</accession>
<dbReference type="InterPro" id="IPR012186">
    <property type="entry name" value="Ade-mod_methylase_MStsI"/>
</dbReference>
<sequence length="647" mass="75965">MRYIGSKSLLLKEIDSLIEKHKLGDEKIFLDLFAGTNTVARYFKSKYQVITNDILYFSYINSKATIVNNKVPQFSKLKFNPFEYLNNEINIAFFNESEYYSQNYTPLGKAMYLSIENGKRLDFMRYSIEKWKDLNLLEEYEYFYLLSCLIEAIPYVSNITGTYGAFLKHWDKRALQDLTIRPLEVINNNHTNIAYNMNANELIKNITSDICYIDIPYNNRQYASNYHLLENVARNNHPELQGKTKIFDWSYLKSDYSVKKKAYLALEDLIANINASHILLSYNDEGIITYTEILNLLKKYSSDNNVDIVTIPYRKYQSKIPSSKLNLNEYIFYIKKSNIKKIDKNIATNIKTNNNYIKSPLNYIGGKYKLLNQILPLFPSNISTFLDLFSGGANVGINVDAKTHVFVDMNSKVNEMFRFFASQNPNQLIEKIEKRISEFELSKTNNNAYLKFRDLYNSNPNPLDLFILIAYSYNHQIRFNNNMKFNNPFGKNRSHFSLKMKKNLSQFISRLQYMNYDFIDAYFDEVDLSFLDENSLVYLDPPYLITTGSYNDGNRGFKNWGIKEEAKMYKLLNELTENNIRYALSNVLEHKNTTHTMLNDFINSNNVEVNYLNYTYDNSSYNTKRAKSVEVLITNYDTKTYKLLKKR</sequence>
<dbReference type="GO" id="GO:1904047">
    <property type="term" value="F:S-adenosyl-L-methionine binding"/>
    <property type="evidence" value="ECO:0007669"/>
    <property type="project" value="TreeGrafter"/>
</dbReference>
<keyword evidence="3 7" id="KW-0489">Methyltransferase</keyword>
<dbReference type="GO" id="GO:0006298">
    <property type="term" value="P:mismatch repair"/>
    <property type="evidence" value="ECO:0007669"/>
    <property type="project" value="TreeGrafter"/>
</dbReference>
<keyword evidence="4 7" id="KW-0808">Transferase</keyword>
<dbReference type="Gene3D" id="3.40.50.150">
    <property type="entry name" value="Vaccinia Virus protein VP39"/>
    <property type="match status" value="2"/>
</dbReference>
<dbReference type="REBASE" id="5953">
    <property type="entry name" value="M.Sho27844ORFAP"/>
</dbReference>
<comment type="catalytic activity">
    <reaction evidence="6 7">
        <text>a 2'-deoxyadenosine in DNA + S-adenosyl-L-methionine = an N(6)-methyl-2'-deoxyadenosine in DNA + S-adenosyl-L-homocysteine + H(+)</text>
        <dbReference type="Rhea" id="RHEA:15197"/>
        <dbReference type="Rhea" id="RHEA-COMP:12418"/>
        <dbReference type="Rhea" id="RHEA-COMP:12419"/>
        <dbReference type="ChEBI" id="CHEBI:15378"/>
        <dbReference type="ChEBI" id="CHEBI:57856"/>
        <dbReference type="ChEBI" id="CHEBI:59789"/>
        <dbReference type="ChEBI" id="CHEBI:90615"/>
        <dbReference type="ChEBI" id="CHEBI:90616"/>
        <dbReference type="EC" id="2.1.1.72"/>
    </reaction>
</comment>
<protein>
    <recommendedName>
        <fullName evidence="2 7">Site-specific DNA-methyltransferase (adenine-specific)</fullName>
        <ecNumber evidence="2 7">2.1.1.72</ecNumber>
    </recommendedName>
</protein>
<dbReference type="PRINTS" id="PR00505">
    <property type="entry name" value="D12N6MTFRASE"/>
</dbReference>
<dbReference type="NCBIfam" id="TIGR00571">
    <property type="entry name" value="dam"/>
    <property type="match status" value="1"/>
</dbReference>
<dbReference type="SUPFAM" id="SSF53335">
    <property type="entry name" value="S-adenosyl-L-methionine-dependent methyltransferases"/>
    <property type="match status" value="2"/>
</dbReference>
<evidence type="ECO:0000256" key="5">
    <source>
        <dbReference type="ARBA" id="ARBA00022691"/>
    </source>
</evidence>
<organism evidence="8">
    <name type="scientific">Staphylococcus hominis</name>
    <dbReference type="NCBI Taxonomy" id="1290"/>
    <lineage>
        <taxon>Bacteria</taxon>
        <taxon>Bacillati</taxon>
        <taxon>Bacillota</taxon>
        <taxon>Bacilli</taxon>
        <taxon>Bacillales</taxon>
        <taxon>Staphylococcaceae</taxon>
        <taxon>Staphylococcus</taxon>
    </lineage>
</organism>
<evidence type="ECO:0000256" key="4">
    <source>
        <dbReference type="ARBA" id="ARBA00022679"/>
    </source>
</evidence>
<dbReference type="InterPro" id="IPR029063">
    <property type="entry name" value="SAM-dependent_MTases_sf"/>
</dbReference>
<dbReference type="EC" id="2.1.1.72" evidence="2 7"/>
<dbReference type="GO" id="GO:0043565">
    <property type="term" value="F:sequence-specific DNA binding"/>
    <property type="evidence" value="ECO:0007669"/>
    <property type="project" value="TreeGrafter"/>
</dbReference>
<dbReference type="InterPro" id="IPR002052">
    <property type="entry name" value="DNA_methylase_N6_adenine_CS"/>
</dbReference>
<dbReference type="AlphaFoldDB" id="Q8VUW5"/>
<dbReference type="GO" id="GO:0032259">
    <property type="term" value="P:methylation"/>
    <property type="evidence" value="ECO:0007669"/>
    <property type="project" value="UniProtKB-KW"/>
</dbReference>